<dbReference type="SMART" id="SM00895">
    <property type="entry name" value="FCD"/>
    <property type="match status" value="1"/>
</dbReference>
<dbReference type="InterPro" id="IPR011711">
    <property type="entry name" value="GntR_C"/>
</dbReference>
<dbReference type="SUPFAM" id="SSF46785">
    <property type="entry name" value="Winged helix' DNA-binding domain"/>
    <property type="match status" value="1"/>
</dbReference>
<keyword evidence="2" id="KW-0238">DNA-binding</keyword>
<sequence length="265" mass="29149">MTTSQESPGSVSAPVDGLVARKEPAWVRRPASLAKAVTAELVERIVRGVHPSGTPLPPEPALCETFSVSRTVVREAVKILQEKGLVQVRQGAGTMVTPPTMWDMLDELVLGAAIEEDESLAILDDLVVTRRVLESDMANLAARVADEDAIERMGALVDRMDEHVDDHVIYADYDRAFHDTIMQASGNRIARGVVRSLESQVINIARYMGRTERALCVASNLGHRRIYERIAAHDPEGAAEAMFTHITEAWLVRRSAPGDPVRLQR</sequence>
<keyword evidence="6" id="KW-1185">Reference proteome</keyword>
<dbReference type="Gene3D" id="1.10.10.10">
    <property type="entry name" value="Winged helix-like DNA-binding domain superfamily/Winged helix DNA-binding domain"/>
    <property type="match status" value="1"/>
</dbReference>
<proteinExistence type="predicted"/>
<protein>
    <submittedName>
        <fullName evidence="5">FadR/GntR family transcriptional regulator</fullName>
    </submittedName>
</protein>
<name>A0ABV9CKD2_9ACTN</name>
<dbReference type="InterPro" id="IPR000524">
    <property type="entry name" value="Tscrpt_reg_HTH_GntR"/>
</dbReference>
<dbReference type="PANTHER" id="PTHR43537:SF44">
    <property type="entry name" value="GNTR FAMILY REGULATORY PROTEIN"/>
    <property type="match status" value="1"/>
</dbReference>
<dbReference type="EMBL" id="JBHSFP010000013">
    <property type="protein sequence ID" value="MFC4533172.1"/>
    <property type="molecule type" value="Genomic_DNA"/>
</dbReference>
<reference evidence="6" key="1">
    <citation type="journal article" date="2019" name="Int. J. Syst. Evol. Microbiol.">
        <title>The Global Catalogue of Microorganisms (GCM) 10K type strain sequencing project: providing services to taxonomists for standard genome sequencing and annotation.</title>
        <authorList>
            <consortium name="The Broad Institute Genomics Platform"/>
            <consortium name="The Broad Institute Genome Sequencing Center for Infectious Disease"/>
            <person name="Wu L."/>
            <person name="Ma J."/>
        </authorList>
    </citation>
    <scope>NUCLEOTIDE SEQUENCE [LARGE SCALE GENOMIC DNA]</scope>
    <source>
        <strain evidence="6">CGMCC 4.7132</strain>
    </source>
</reference>
<dbReference type="Pfam" id="PF00392">
    <property type="entry name" value="GntR"/>
    <property type="match status" value="1"/>
</dbReference>
<organism evidence="5 6">
    <name type="scientific">Sphaerisporangium dianthi</name>
    <dbReference type="NCBI Taxonomy" id="1436120"/>
    <lineage>
        <taxon>Bacteria</taxon>
        <taxon>Bacillati</taxon>
        <taxon>Actinomycetota</taxon>
        <taxon>Actinomycetes</taxon>
        <taxon>Streptosporangiales</taxon>
        <taxon>Streptosporangiaceae</taxon>
        <taxon>Sphaerisporangium</taxon>
    </lineage>
</organism>
<dbReference type="InterPro" id="IPR008920">
    <property type="entry name" value="TF_FadR/GntR_C"/>
</dbReference>
<dbReference type="PROSITE" id="PS50949">
    <property type="entry name" value="HTH_GNTR"/>
    <property type="match status" value="1"/>
</dbReference>
<dbReference type="PRINTS" id="PR00035">
    <property type="entry name" value="HTHGNTR"/>
</dbReference>
<feature type="domain" description="HTH gntR-type" evidence="4">
    <location>
        <begin position="31"/>
        <end position="99"/>
    </location>
</feature>
<keyword evidence="3" id="KW-0804">Transcription</keyword>
<dbReference type="Pfam" id="PF07729">
    <property type="entry name" value="FCD"/>
    <property type="match status" value="1"/>
</dbReference>
<evidence type="ECO:0000256" key="3">
    <source>
        <dbReference type="ARBA" id="ARBA00023163"/>
    </source>
</evidence>
<dbReference type="SMART" id="SM00345">
    <property type="entry name" value="HTH_GNTR"/>
    <property type="match status" value="1"/>
</dbReference>
<evidence type="ECO:0000313" key="5">
    <source>
        <dbReference type="EMBL" id="MFC4533172.1"/>
    </source>
</evidence>
<dbReference type="Proteomes" id="UP001596004">
    <property type="component" value="Unassembled WGS sequence"/>
</dbReference>
<evidence type="ECO:0000313" key="6">
    <source>
        <dbReference type="Proteomes" id="UP001596004"/>
    </source>
</evidence>
<dbReference type="Gene3D" id="1.20.120.530">
    <property type="entry name" value="GntR ligand-binding domain-like"/>
    <property type="match status" value="1"/>
</dbReference>
<dbReference type="InterPro" id="IPR036388">
    <property type="entry name" value="WH-like_DNA-bd_sf"/>
</dbReference>
<gene>
    <name evidence="5" type="ORF">ACFO60_20560</name>
</gene>
<evidence type="ECO:0000256" key="2">
    <source>
        <dbReference type="ARBA" id="ARBA00023125"/>
    </source>
</evidence>
<dbReference type="PANTHER" id="PTHR43537">
    <property type="entry name" value="TRANSCRIPTIONAL REGULATOR, GNTR FAMILY"/>
    <property type="match status" value="1"/>
</dbReference>
<dbReference type="CDD" id="cd07377">
    <property type="entry name" value="WHTH_GntR"/>
    <property type="match status" value="1"/>
</dbReference>
<keyword evidence="1" id="KW-0805">Transcription regulation</keyword>
<evidence type="ECO:0000256" key="1">
    <source>
        <dbReference type="ARBA" id="ARBA00023015"/>
    </source>
</evidence>
<accession>A0ABV9CKD2</accession>
<dbReference type="RefSeq" id="WP_380842320.1">
    <property type="nucleotide sequence ID" value="NZ_JBHSFP010000013.1"/>
</dbReference>
<evidence type="ECO:0000259" key="4">
    <source>
        <dbReference type="PROSITE" id="PS50949"/>
    </source>
</evidence>
<dbReference type="SUPFAM" id="SSF48008">
    <property type="entry name" value="GntR ligand-binding domain-like"/>
    <property type="match status" value="1"/>
</dbReference>
<dbReference type="InterPro" id="IPR036390">
    <property type="entry name" value="WH_DNA-bd_sf"/>
</dbReference>
<comment type="caution">
    <text evidence="5">The sequence shown here is derived from an EMBL/GenBank/DDBJ whole genome shotgun (WGS) entry which is preliminary data.</text>
</comment>